<sequence length="312" mass="34874">MDGKAASLFMQDETRKDSLYFPIAQRGLSKDYLHMEPSEAKRAAEEILTKGYIAIYDATKDPRVHHHELKKAEGIASILVVPVMARDLVIGVLGLYTAKHRRFSSDEIEFLTALAEQGGMAIERARLVEQIRKNTELFLDLSASINSSLDIKNIMEILTVDVARTFGVKAVSVRLLDREKKVLKLVTSYGLSEAYLNKGPVYAEESIAEALQGKVVAICDASQAAGVQYKKEKKAEGIVSILCVPIKAMDEVIGVLRLYSGIRREFTEDEIKLATAIAHQGGLAIRNASLYLMLKEDMQDLKQDIWSHRMWF</sequence>
<dbReference type="GO" id="GO:0016740">
    <property type="term" value="F:transferase activity"/>
    <property type="evidence" value="ECO:0007669"/>
    <property type="project" value="UniProtKB-KW"/>
</dbReference>
<feature type="domain" description="GAF" evidence="2">
    <location>
        <begin position="1"/>
        <end position="132"/>
    </location>
</feature>
<dbReference type="Pfam" id="PF13185">
    <property type="entry name" value="GAF_2"/>
    <property type="match status" value="2"/>
</dbReference>
<gene>
    <name evidence="3" type="ORF">SCFA_450040</name>
</gene>
<dbReference type="PANTHER" id="PTHR43156:SF2">
    <property type="entry name" value="STAGE II SPORULATION PROTEIN E"/>
    <property type="match status" value="1"/>
</dbReference>
<dbReference type="InterPro" id="IPR052016">
    <property type="entry name" value="Bact_Sigma-Reg"/>
</dbReference>
<keyword evidence="3" id="KW-0808">Transferase</keyword>
<evidence type="ECO:0000256" key="1">
    <source>
        <dbReference type="ARBA" id="ARBA00022801"/>
    </source>
</evidence>
<proteinExistence type="predicted"/>
<dbReference type="InterPro" id="IPR029016">
    <property type="entry name" value="GAF-like_dom_sf"/>
</dbReference>
<protein>
    <submittedName>
        <fullName evidence="3">Fused phosphoenolpyruvate-protein phosphotransferase PtsP/GAF domain protein</fullName>
    </submittedName>
</protein>
<dbReference type="SUPFAM" id="SSF55781">
    <property type="entry name" value="GAF domain-like"/>
    <property type="match status" value="2"/>
</dbReference>
<reference evidence="3" key="1">
    <citation type="submission" date="2019-03" db="EMBL/GenBank/DDBJ databases">
        <authorList>
            <person name="Hao L."/>
        </authorList>
    </citation>
    <scope>NUCLEOTIDE SEQUENCE</scope>
</reference>
<dbReference type="GO" id="GO:0016791">
    <property type="term" value="F:phosphatase activity"/>
    <property type="evidence" value="ECO:0007669"/>
    <property type="project" value="TreeGrafter"/>
</dbReference>
<keyword evidence="3" id="KW-0670">Pyruvate</keyword>
<dbReference type="SMART" id="SM00065">
    <property type="entry name" value="GAF"/>
    <property type="match status" value="2"/>
</dbReference>
<evidence type="ECO:0000313" key="3">
    <source>
        <dbReference type="EMBL" id="VFU15805.1"/>
    </source>
</evidence>
<keyword evidence="1" id="KW-0378">Hydrolase</keyword>
<organism evidence="3">
    <name type="scientific">anaerobic digester metagenome</name>
    <dbReference type="NCBI Taxonomy" id="1263854"/>
    <lineage>
        <taxon>unclassified sequences</taxon>
        <taxon>metagenomes</taxon>
        <taxon>ecological metagenomes</taxon>
    </lineage>
</organism>
<dbReference type="AlphaFoldDB" id="A0A485M2S0"/>
<dbReference type="InterPro" id="IPR003018">
    <property type="entry name" value="GAF"/>
</dbReference>
<dbReference type="EMBL" id="CAADRM010000109">
    <property type="protein sequence ID" value="VFU15805.1"/>
    <property type="molecule type" value="Genomic_DNA"/>
</dbReference>
<feature type="domain" description="GAF" evidence="2">
    <location>
        <begin position="150"/>
        <end position="295"/>
    </location>
</feature>
<dbReference type="Gene3D" id="3.30.450.40">
    <property type="match status" value="2"/>
</dbReference>
<accession>A0A485M2S0</accession>
<name>A0A485M2S0_9ZZZZ</name>
<evidence type="ECO:0000259" key="2">
    <source>
        <dbReference type="SMART" id="SM00065"/>
    </source>
</evidence>
<dbReference type="PANTHER" id="PTHR43156">
    <property type="entry name" value="STAGE II SPORULATION PROTEIN E-RELATED"/>
    <property type="match status" value="1"/>
</dbReference>